<organism evidence="1 2">
    <name type="scientific">Bacteroides uniformis</name>
    <dbReference type="NCBI Taxonomy" id="820"/>
    <lineage>
        <taxon>Bacteria</taxon>
        <taxon>Pseudomonadati</taxon>
        <taxon>Bacteroidota</taxon>
        <taxon>Bacteroidia</taxon>
        <taxon>Bacteroidales</taxon>
        <taxon>Bacteroidaceae</taxon>
        <taxon>Bacteroides</taxon>
    </lineage>
</organism>
<dbReference type="EMBL" id="CZBF01000002">
    <property type="protein sequence ID" value="CUP58139.1"/>
    <property type="molecule type" value="Genomic_DNA"/>
</dbReference>
<dbReference type="Proteomes" id="UP000095788">
    <property type="component" value="Unassembled WGS sequence"/>
</dbReference>
<evidence type="ECO:0000313" key="1">
    <source>
        <dbReference type="EMBL" id="CUP58139.1"/>
    </source>
</evidence>
<sequence length="123" mass="14083">MMENLIQIHSVKNVLSHSGCPEDLLESYLQFLQTGGQQVQIVRGEVTMMFQKEMQYRKRRNEEMKGTVTFSNKDKHNTGNSDMGVFIGMEFIQCCFGHGIPARVLDVRRVRGEVVEVVVEFGK</sequence>
<protein>
    <submittedName>
        <fullName evidence="1">Uncharacterized protein</fullName>
    </submittedName>
</protein>
<dbReference type="AlphaFoldDB" id="A0A174PJS0"/>
<evidence type="ECO:0000313" key="2">
    <source>
        <dbReference type="Proteomes" id="UP000095788"/>
    </source>
</evidence>
<reference evidence="1 2" key="1">
    <citation type="submission" date="2015-09" db="EMBL/GenBank/DDBJ databases">
        <authorList>
            <consortium name="Pathogen Informatics"/>
        </authorList>
    </citation>
    <scope>NUCLEOTIDE SEQUENCE [LARGE SCALE GENOMIC DNA]</scope>
    <source>
        <strain evidence="1 2">2789STDY5834942</strain>
    </source>
</reference>
<gene>
    <name evidence="1" type="ORF">ERS852554_01102</name>
</gene>
<proteinExistence type="predicted"/>
<name>A0A174PJS0_BACUN</name>
<accession>A0A174PJS0</accession>